<name>A0A1E5QHY1_9CYAN</name>
<sequence length="238" mass="26946">MLTSSQPLKDVFFCPEESSFYSYCLESLVFRKCLDAESVVEFGSGDGSPVIQSLLRTEFEGTVQGFEVNRLACQVAKSKIKENKLSDRYIIHNRSLFNSPRPYATYLVSNPPYLPAEDNKIYQPFLHGGIDGITVTKQLLSLDYQNVLVLVASYSNPEGLIRYALANDYCVSDFTVSPMPFGYYSSEPKVKDRIQALRREKRAFYSQNLYLLAGVLFSRKSAEVDNLSDELLKLMTCL</sequence>
<dbReference type="Gene3D" id="3.40.50.150">
    <property type="entry name" value="Vaccinia Virus protein VP39"/>
    <property type="match status" value="1"/>
</dbReference>
<evidence type="ECO:0000313" key="1">
    <source>
        <dbReference type="EMBL" id="OEJ74204.1"/>
    </source>
</evidence>
<protein>
    <submittedName>
        <fullName evidence="1">Methyltransferase</fullName>
    </submittedName>
</protein>
<keyword evidence="1" id="KW-0489">Methyltransferase</keyword>
<dbReference type="InterPro" id="IPR029063">
    <property type="entry name" value="SAM-dependent_MTases_sf"/>
</dbReference>
<dbReference type="EMBL" id="MJGC01000070">
    <property type="protein sequence ID" value="OEJ74204.1"/>
    <property type="molecule type" value="Genomic_DNA"/>
</dbReference>
<dbReference type="AlphaFoldDB" id="A0A1E5QHY1"/>
<keyword evidence="1" id="KW-0808">Transferase</keyword>
<dbReference type="GO" id="GO:0003676">
    <property type="term" value="F:nucleic acid binding"/>
    <property type="evidence" value="ECO:0007669"/>
    <property type="project" value="InterPro"/>
</dbReference>
<proteinExistence type="predicted"/>
<dbReference type="RefSeq" id="WP_069968207.1">
    <property type="nucleotide sequence ID" value="NZ_CM124774.1"/>
</dbReference>
<comment type="caution">
    <text evidence="1">The sequence shown here is derived from an EMBL/GenBank/DDBJ whole genome shotgun (WGS) entry which is preliminary data.</text>
</comment>
<dbReference type="SUPFAM" id="SSF53335">
    <property type="entry name" value="S-adenosyl-L-methionine-dependent methyltransferases"/>
    <property type="match status" value="1"/>
</dbReference>
<dbReference type="STRING" id="1781255.BH720_15910"/>
<dbReference type="OrthoDB" id="420449at2"/>
<accession>A0A1E5QHY1</accession>
<dbReference type="GO" id="GO:0008168">
    <property type="term" value="F:methyltransferase activity"/>
    <property type="evidence" value="ECO:0007669"/>
    <property type="project" value="UniProtKB-KW"/>
</dbReference>
<gene>
    <name evidence="1" type="ORF">BH720_15910</name>
</gene>
<dbReference type="GO" id="GO:0032259">
    <property type="term" value="P:methylation"/>
    <property type="evidence" value="ECO:0007669"/>
    <property type="project" value="UniProtKB-KW"/>
</dbReference>
<dbReference type="InterPro" id="IPR002052">
    <property type="entry name" value="DNA_methylase_N6_adenine_CS"/>
</dbReference>
<dbReference type="PROSITE" id="PS00092">
    <property type="entry name" value="N6_MTASE"/>
    <property type="match status" value="1"/>
</dbReference>
<organism evidence="1">
    <name type="scientific">Desertifilum tharense IPPAS B-1220</name>
    <dbReference type="NCBI Taxonomy" id="1781255"/>
    <lineage>
        <taxon>Bacteria</taxon>
        <taxon>Bacillati</taxon>
        <taxon>Cyanobacteriota</taxon>
        <taxon>Cyanophyceae</taxon>
        <taxon>Desertifilales</taxon>
        <taxon>Desertifilaceae</taxon>
        <taxon>Desertifilum</taxon>
    </lineage>
</organism>
<reference evidence="1" key="1">
    <citation type="submission" date="2016-09" db="EMBL/GenBank/DDBJ databases">
        <title>Draft genome of thermotolerant cyanobacterium Desertifilum sp. strain IPPAS B-1220.</title>
        <authorList>
            <person name="Sinetova M.A."/>
            <person name="Bolakhan K."/>
            <person name="Zayadan B.K."/>
            <person name="Mironov K.S."/>
            <person name="Ustinova V."/>
            <person name="Kupriyanova E.V."/>
            <person name="Sidorov R.A."/>
            <person name="Skrypnik A.N."/>
            <person name="Gogoleva N.E."/>
            <person name="Gogolev Y.V."/>
            <person name="Los D.A."/>
        </authorList>
    </citation>
    <scope>NUCLEOTIDE SEQUENCE [LARGE SCALE GENOMIC DNA]</scope>
    <source>
        <strain evidence="1">IPPAS B-1220</strain>
    </source>
</reference>